<sequence length="438" mass="51603">MNKIFFKDLENYYDKEIELSGFVENIRNIKWVQFLVLRDSTDKVQVTIEKSEEKNKEMVELVNTLTAESTIKVTGTLKKNENVRLRGMEFIPTKIEVTSTSDAELPINIHDKDAQLLDQRLDYRWLDLRCEYNFNIFKIQSDMTKFMREFMYSHDFTEIHTPKLIGAASESGADVFEVKYFDKKAYLAQSPQFYKQMAIASGYDRVFEVGPVFRAENSNTSRHTTEFTGFDVEFGYIDSYKDVMDFEEELLTYTLEKLNEKYGNLVKKLYDKEIVVPKEKFPRVKLADLYDELEKRYDYKVDESEKNDLTTEAERLSYRYAMEEFNSEFIFVTDFPKEKRAFYHMRKDDIPEGYDLIYRGVEITTGAEREHRYDILVKQAKEKGLDKDVEFYLEFFKYGCPPHGGFGLGVDRLTMLVLGLPSVKESMLIFRGPNRLNP</sequence>
<dbReference type="Gene3D" id="3.30.930.10">
    <property type="entry name" value="Bira Bifunctional Protein, Domain 2"/>
    <property type="match status" value="1"/>
</dbReference>
<dbReference type="InterPro" id="IPR004523">
    <property type="entry name" value="Asp-tRNA_synthase_2"/>
</dbReference>
<reference evidence="11" key="2">
    <citation type="journal article" date="2021" name="PeerJ">
        <title>Extensive microbial diversity within the chicken gut microbiome revealed by metagenomics and culture.</title>
        <authorList>
            <person name="Gilroy R."/>
            <person name="Ravi A."/>
            <person name="Getino M."/>
            <person name="Pursley I."/>
            <person name="Horton D.L."/>
            <person name="Alikhan N.F."/>
            <person name="Baker D."/>
            <person name="Gharbi K."/>
            <person name="Hall N."/>
            <person name="Watson M."/>
            <person name="Adriaenssens E.M."/>
            <person name="Foster-Nyarko E."/>
            <person name="Jarju S."/>
            <person name="Secka A."/>
            <person name="Antonio M."/>
            <person name="Oren A."/>
            <person name="Chaudhuri R.R."/>
            <person name="La Ragione R."/>
            <person name="Hildebrand F."/>
            <person name="Pallen M.J."/>
        </authorList>
    </citation>
    <scope>NUCLEOTIDE SEQUENCE</scope>
    <source>
        <strain evidence="11">CHK195-26880</strain>
    </source>
</reference>
<dbReference type="InterPro" id="IPR006195">
    <property type="entry name" value="aa-tRNA-synth_II"/>
</dbReference>
<dbReference type="PROSITE" id="PS50862">
    <property type="entry name" value="AA_TRNA_LIGASE_II"/>
    <property type="match status" value="1"/>
</dbReference>
<dbReference type="GO" id="GO:0005829">
    <property type="term" value="C:cytosol"/>
    <property type="evidence" value="ECO:0007669"/>
    <property type="project" value="TreeGrafter"/>
</dbReference>
<dbReference type="Proteomes" id="UP000886833">
    <property type="component" value="Unassembled WGS sequence"/>
</dbReference>
<evidence type="ECO:0000256" key="8">
    <source>
        <dbReference type="ARBA" id="ARBA00023146"/>
    </source>
</evidence>
<dbReference type="SUPFAM" id="SSF55681">
    <property type="entry name" value="Class II aaRS and biotin synthetases"/>
    <property type="match status" value="1"/>
</dbReference>
<comment type="function">
    <text evidence="9">Catalyzes the attachment of L-aspartate to tRNA(Asp) in a two-step reaction: L-aspartate is first activated by ATP to form Asp-AMP and then transferred to the acceptor end of tRNA(Asp).</text>
</comment>
<dbReference type="NCBIfam" id="TIGR00458">
    <property type="entry name" value="aspS_nondisc"/>
    <property type="match status" value="1"/>
</dbReference>
<evidence type="ECO:0000313" key="11">
    <source>
        <dbReference type="EMBL" id="HIT38313.1"/>
    </source>
</evidence>
<dbReference type="Gene3D" id="2.40.50.140">
    <property type="entry name" value="Nucleic acid-binding proteins"/>
    <property type="match status" value="1"/>
</dbReference>
<feature type="binding site" evidence="9">
    <location>
        <begin position="409"/>
        <end position="412"/>
    </location>
    <ligand>
        <name>ATP</name>
        <dbReference type="ChEBI" id="CHEBI:30616"/>
    </ligand>
</feature>
<evidence type="ECO:0000256" key="3">
    <source>
        <dbReference type="ARBA" id="ARBA00022490"/>
    </source>
</evidence>
<comment type="caution">
    <text evidence="11">The sequence shown here is derived from an EMBL/GenBank/DDBJ whole genome shotgun (WGS) entry which is preliminary data.</text>
</comment>
<dbReference type="NCBIfam" id="NF003483">
    <property type="entry name" value="PRK05159.1"/>
    <property type="match status" value="1"/>
</dbReference>
<feature type="binding site" evidence="9">
    <location>
        <position position="365"/>
    </location>
    <ligand>
        <name>L-aspartate</name>
        <dbReference type="ChEBI" id="CHEBI:29991"/>
    </ligand>
</feature>
<evidence type="ECO:0000256" key="7">
    <source>
        <dbReference type="ARBA" id="ARBA00022917"/>
    </source>
</evidence>
<comment type="similarity">
    <text evidence="2 9">Belongs to the class-II aminoacyl-tRNA synthetase family. Type 2 subfamily.</text>
</comment>
<dbReference type="PRINTS" id="PR01042">
    <property type="entry name" value="TRNASYNTHASP"/>
</dbReference>
<keyword evidence="5 9" id="KW-0547">Nucleotide-binding</keyword>
<evidence type="ECO:0000256" key="5">
    <source>
        <dbReference type="ARBA" id="ARBA00022741"/>
    </source>
</evidence>
<dbReference type="InterPro" id="IPR004364">
    <property type="entry name" value="Aa-tRNA-synt_II"/>
</dbReference>
<evidence type="ECO:0000256" key="4">
    <source>
        <dbReference type="ARBA" id="ARBA00022598"/>
    </source>
</evidence>
<dbReference type="GO" id="GO:0006422">
    <property type="term" value="P:aspartyl-tRNA aminoacylation"/>
    <property type="evidence" value="ECO:0007669"/>
    <property type="project" value="UniProtKB-UniRule"/>
</dbReference>
<name>A0A9D1GCB6_9FIRM</name>
<feature type="binding site" evidence="9">
    <location>
        <position position="214"/>
    </location>
    <ligand>
        <name>L-aspartate</name>
        <dbReference type="ChEBI" id="CHEBI:29991"/>
    </ligand>
</feature>
<feature type="binding site" evidence="9">
    <location>
        <position position="369"/>
    </location>
    <ligand>
        <name>L-aspartate</name>
        <dbReference type="ChEBI" id="CHEBI:29991"/>
    </ligand>
</feature>
<keyword evidence="8 9" id="KW-0030">Aminoacyl-tRNA synthetase</keyword>
<feature type="domain" description="Aminoacyl-transfer RNA synthetases class-II family profile" evidence="10">
    <location>
        <begin position="137"/>
        <end position="438"/>
    </location>
</feature>
<reference evidence="11" key="1">
    <citation type="submission" date="2020-10" db="EMBL/GenBank/DDBJ databases">
        <authorList>
            <person name="Gilroy R."/>
        </authorList>
    </citation>
    <scope>NUCLEOTIDE SEQUENCE</scope>
    <source>
        <strain evidence="11">CHK195-26880</strain>
    </source>
</reference>
<dbReference type="FunFam" id="3.30.930.10:FF:000038">
    <property type="entry name" value="Aspartate--tRNA ligase"/>
    <property type="match status" value="1"/>
</dbReference>
<keyword evidence="7 9" id="KW-0648">Protein biosynthesis</keyword>
<dbReference type="InterPro" id="IPR004365">
    <property type="entry name" value="NA-bd_OB_tRNA"/>
</dbReference>
<feature type="binding site" evidence="9">
    <location>
        <position position="362"/>
    </location>
    <ligand>
        <name>ATP</name>
        <dbReference type="ChEBI" id="CHEBI:30616"/>
    </ligand>
</feature>
<feature type="binding site" evidence="9">
    <location>
        <position position="170"/>
    </location>
    <ligand>
        <name>L-aspartate</name>
        <dbReference type="ChEBI" id="CHEBI:29991"/>
    </ligand>
</feature>
<gene>
    <name evidence="9 11" type="primary">aspS</name>
    <name evidence="11" type="ORF">IAB59_07555</name>
</gene>
<dbReference type="GO" id="GO:0003723">
    <property type="term" value="F:RNA binding"/>
    <property type="evidence" value="ECO:0007669"/>
    <property type="project" value="TreeGrafter"/>
</dbReference>
<dbReference type="AlphaFoldDB" id="A0A9D1GCB6"/>
<comment type="catalytic activity">
    <reaction evidence="9">
        <text>tRNA(Asp) + L-aspartate + ATP = L-aspartyl-tRNA(Asp) + AMP + diphosphate</text>
        <dbReference type="Rhea" id="RHEA:19649"/>
        <dbReference type="Rhea" id="RHEA-COMP:9660"/>
        <dbReference type="Rhea" id="RHEA-COMP:9678"/>
        <dbReference type="ChEBI" id="CHEBI:29991"/>
        <dbReference type="ChEBI" id="CHEBI:30616"/>
        <dbReference type="ChEBI" id="CHEBI:33019"/>
        <dbReference type="ChEBI" id="CHEBI:78442"/>
        <dbReference type="ChEBI" id="CHEBI:78516"/>
        <dbReference type="ChEBI" id="CHEBI:456215"/>
        <dbReference type="EC" id="6.1.1.12"/>
    </reaction>
</comment>
<dbReference type="EC" id="6.1.1.12" evidence="9"/>
<evidence type="ECO:0000256" key="9">
    <source>
        <dbReference type="HAMAP-Rule" id="MF_02075"/>
    </source>
</evidence>
<evidence type="ECO:0000256" key="6">
    <source>
        <dbReference type="ARBA" id="ARBA00022840"/>
    </source>
</evidence>
<dbReference type="CDD" id="cd00776">
    <property type="entry name" value="AsxRS_core"/>
    <property type="match status" value="1"/>
</dbReference>
<comment type="subcellular location">
    <subcellularLocation>
        <location evidence="1 9">Cytoplasm</location>
    </subcellularLocation>
</comment>
<dbReference type="Pfam" id="PF00152">
    <property type="entry name" value="tRNA-synt_2"/>
    <property type="match status" value="1"/>
</dbReference>
<keyword evidence="3 9" id="KW-0963">Cytoplasm</keyword>
<keyword evidence="4 9" id="KW-0436">Ligase</keyword>
<dbReference type="InterPro" id="IPR002312">
    <property type="entry name" value="Asp/Asn-tRNA-synth_IIb"/>
</dbReference>
<organism evidence="11 12">
    <name type="scientific">Candidatus Onthousia faecipullorum</name>
    <dbReference type="NCBI Taxonomy" id="2840887"/>
    <lineage>
        <taxon>Bacteria</taxon>
        <taxon>Bacillati</taxon>
        <taxon>Bacillota</taxon>
        <taxon>Bacilli</taxon>
        <taxon>Candidatus Onthousia</taxon>
    </lineage>
</organism>
<dbReference type="PANTHER" id="PTHR43450:SF1">
    <property type="entry name" value="ASPARTATE--TRNA LIGASE, CYTOPLASMIC"/>
    <property type="match status" value="1"/>
</dbReference>
<dbReference type="HAMAP" id="MF_02075">
    <property type="entry name" value="Asp_tRNA_synth_type2"/>
    <property type="match status" value="1"/>
</dbReference>
<dbReference type="GO" id="GO:0005524">
    <property type="term" value="F:ATP binding"/>
    <property type="evidence" value="ECO:0007669"/>
    <property type="project" value="UniProtKB-UniRule"/>
</dbReference>
<evidence type="ECO:0000259" key="10">
    <source>
        <dbReference type="PROSITE" id="PS50862"/>
    </source>
</evidence>
<dbReference type="GO" id="GO:0016740">
    <property type="term" value="F:transferase activity"/>
    <property type="evidence" value="ECO:0007669"/>
    <property type="project" value="UniProtKB-ARBA"/>
</dbReference>
<dbReference type="GO" id="GO:0017101">
    <property type="term" value="C:aminoacyl-tRNA synthetase multienzyme complex"/>
    <property type="evidence" value="ECO:0007669"/>
    <property type="project" value="TreeGrafter"/>
</dbReference>
<dbReference type="EMBL" id="DVKQ01000099">
    <property type="protein sequence ID" value="HIT38313.1"/>
    <property type="molecule type" value="Genomic_DNA"/>
</dbReference>
<proteinExistence type="inferred from homology"/>
<keyword evidence="6 9" id="KW-0067">ATP-binding</keyword>
<dbReference type="Pfam" id="PF01336">
    <property type="entry name" value="tRNA_anti-codon"/>
    <property type="match status" value="1"/>
</dbReference>
<feature type="region of interest" description="Aspartate" evidence="9">
    <location>
        <begin position="192"/>
        <end position="195"/>
    </location>
</feature>
<evidence type="ECO:0000256" key="1">
    <source>
        <dbReference type="ARBA" id="ARBA00004496"/>
    </source>
</evidence>
<dbReference type="PANTHER" id="PTHR43450">
    <property type="entry name" value="ASPARTYL-TRNA SYNTHETASE"/>
    <property type="match status" value="1"/>
</dbReference>
<comment type="caution">
    <text evidence="9">Lacks conserved residue(s) required for the propagation of feature annotation.</text>
</comment>
<protein>
    <recommendedName>
        <fullName evidence="9">Aspartate--tRNA ligase</fullName>
        <ecNumber evidence="9">6.1.1.12</ecNumber>
    </recommendedName>
    <alternativeName>
        <fullName evidence="9">Aspartyl-tRNA synthetase</fullName>
        <shortName evidence="9">AspRS</shortName>
    </alternativeName>
</protein>
<dbReference type="GO" id="GO:0004815">
    <property type="term" value="F:aspartate-tRNA ligase activity"/>
    <property type="evidence" value="ECO:0007669"/>
    <property type="project" value="UniProtKB-UniRule"/>
</dbReference>
<feature type="binding site" evidence="9">
    <location>
        <begin position="214"/>
        <end position="216"/>
    </location>
    <ligand>
        <name>ATP</name>
        <dbReference type="ChEBI" id="CHEBI:30616"/>
    </ligand>
</feature>
<accession>A0A9D1GCB6</accession>
<dbReference type="SUPFAM" id="SSF50249">
    <property type="entry name" value="Nucleic acid-binding proteins"/>
    <property type="match status" value="1"/>
</dbReference>
<dbReference type="GO" id="GO:0140096">
    <property type="term" value="F:catalytic activity, acting on a protein"/>
    <property type="evidence" value="ECO:0007669"/>
    <property type="project" value="UniProtKB-ARBA"/>
</dbReference>
<comment type="subunit">
    <text evidence="9">Homodimer.</text>
</comment>
<dbReference type="InterPro" id="IPR012340">
    <property type="entry name" value="NA-bd_OB-fold"/>
</dbReference>
<evidence type="ECO:0000313" key="12">
    <source>
        <dbReference type="Proteomes" id="UP000886833"/>
    </source>
</evidence>
<evidence type="ECO:0000256" key="2">
    <source>
        <dbReference type="ARBA" id="ARBA00005312"/>
    </source>
</evidence>
<dbReference type="InterPro" id="IPR045864">
    <property type="entry name" value="aa-tRNA-synth_II/BPL/LPL"/>
</dbReference>